<dbReference type="GO" id="GO:0050684">
    <property type="term" value="P:regulation of mRNA processing"/>
    <property type="evidence" value="ECO:0007669"/>
    <property type="project" value="InterPro"/>
</dbReference>
<dbReference type="EMBL" id="OV725078">
    <property type="protein sequence ID" value="CAH1393853.1"/>
    <property type="molecule type" value="Genomic_DNA"/>
</dbReference>
<organism evidence="1 2">
    <name type="scientific">Nezara viridula</name>
    <name type="common">Southern green stink bug</name>
    <name type="synonym">Cimex viridulus</name>
    <dbReference type="NCBI Taxonomy" id="85310"/>
    <lineage>
        <taxon>Eukaryota</taxon>
        <taxon>Metazoa</taxon>
        <taxon>Ecdysozoa</taxon>
        <taxon>Arthropoda</taxon>
        <taxon>Hexapoda</taxon>
        <taxon>Insecta</taxon>
        <taxon>Pterygota</taxon>
        <taxon>Neoptera</taxon>
        <taxon>Paraneoptera</taxon>
        <taxon>Hemiptera</taxon>
        <taxon>Heteroptera</taxon>
        <taxon>Panheteroptera</taxon>
        <taxon>Pentatomomorpha</taxon>
        <taxon>Pentatomoidea</taxon>
        <taxon>Pentatomidae</taxon>
        <taxon>Pentatominae</taxon>
        <taxon>Nezara</taxon>
    </lineage>
</organism>
<name>A0A9P0H1H4_NEZVI</name>
<evidence type="ECO:0000313" key="2">
    <source>
        <dbReference type="Proteomes" id="UP001152798"/>
    </source>
</evidence>
<dbReference type="GO" id="GO:0005739">
    <property type="term" value="C:mitochondrion"/>
    <property type="evidence" value="ECO:0007669"/>
    <property type="project" value="InterPro"/>
</dbReference>
<gene>
    <name evidence="1" type="ORF">NEZAVI_LOCUS4464</name>
</gene>
<dbReference type="GO" id="GO:0003723">
    <property type="term" value="F:RNA binding"/>
    <property type="evidence" value="ECO:0007669"/>
    <property type="project" value="TreeGrafter"/>
</dbReference>
<reference evidence="1" key="1">
    <citation type="submission" date="2022-01" db="EMBL/GenBank/DDBJ databases">
        <authorList>
            <person name="King R."/>
        </authorList>
    </citation>
    <scope>NUCLEOTIDE SEQUENCE</scope>
</reference>
<dbReference type="GO" id="GO:0007005">
    <property type="term" value="P:mitochondrion organization"/>
    <property type="evidence" value="ECO:0007669"/>
    <property type="project" value="TreeGrafter"/>
</dbReference>
<protein>
    <recommendedName>
        <fullName evidence="3">Pentatricopeptide repeat-containing protein 2, mitochondrial</fullName>
    </recommendedName>
</protein>
<proteinExistence type="predicted"/>
<dbReference type="Proteomes" id="UP001152798">
    <property type="component" value="Chromosome 2"/>
</dbReference>
<sequence>MQVVRFKLPSLTGIRCLYSAASLGLEGYVKTRDRIKEQFVDVEAKFREKMVDFASPDSSNLIFTEDLKHMVHLVENNEEDLTLVYKMMSKFSKQNKDTRFGTFIFGPVVMRMYYHLDKPVEALECFTELNKDGFFDQLISFQILMDLLLKHGMYQETLNVFEVVKDKQLHGSKYPKNAVVLAFGACYKMNTPDSFNYAKKLWSELNQAGNFPMRRAGTFAAALAIQQGAPDIALEIITSLRQQGYVTTKNLKISALADLGRPDDAIPLLRTVLETDRAADKSTICEEVLDKLSAAIEKFNRKEVSQEFEKISSQIKSLGHISPVPLSELLCSEISLIPLTDVSRPQTKKFNRRPTNYQLRPGLQDMN</sequence>
<dbReference type="PANTHER" id="PTHR14700">
    <property type="entry name" value="PENTATRICOPEPTIDE REPEAT-CONTAINING PROTEIN 2, MITOCHONDRIAL"/>
    <property type="match status" value="1"/>
</dbReference>
<dbReference type="InterPro" id="IPR011990">
    <property type="entry name" value="TPR-like_helical_dom_sf"/>
</dbReference>
<dbReference type="OrthoDB" id="6073372at2759"/>
<evidence type="ECO:0008006" key="3">
    <source>
        <dbReference type="Google" id="ProtNLM"/>
    </source>
</evidence>
<dbReference type="Gene3D" id="1.25.40.10">
    <property type="entry name" value="Tetratricopeptide repeat domain"/>
    <property type="match status" value="1"/>
</dbReference>
<dbReference type="PANTHER" id="PTHR14700:SF0">
    <property type="entry name" value="PENTATRICOPEPTIDE REPEAT-CONTAINING PROTEIN 2, MITOCHONDRIAL"/>
    <property type="match status" value="1"/>
</dbReference>
<dbReference type="AlphaFoldDB" id="A0A9P0H1H4"/>
<dbReference type="InterPro" id="IPR034629">
    <property type="entry name" value="PTCD2"/>
</dbReference>
<accession>A0A9P0H1H4</accession>
<evidence type="ECO:0000313" key="1">
    <source>
        <dbReference type="EMBL" id="CAH1393853.1"/>
    </source>
</evidence>
<keyword evidence="2" id="KW-1185">Reference proteome</keyword>